<dbReference type="FunFam" id="2.160.10.10:FF:000025">
    <property type="entry name" value="Hexapeptide-repeat containing-acetyltransferase"/>
    <property type="match status" value="1"/>
</dbReference>
<dbReference type="OrthoDB" id="9815592at2"/>
<dbReference type="AlphaFoldDB" id="A6VM60"/>
<organism evidence="9 10">
    <name type="scientific">Actinobacillus succinogenes (strain ATCC 55618 / DSM 22257 / CCUG 43843 / 130Z)</name>
    <dbReference type="NCBI Taxonomy" id="339671"/>
    <lineage>
        <taxon>Bacteria</taxon>
        <taxon>Pseudomonadati</taxon>
        <taxon>Pseudomonadota</taxon>
        <taxon>Gammaproteobacteria</taxon>
        <taxon>Pasteurellales</taxon>
        <taxon>Pasteurellaceae</taxon>
        <taxon>Actinobacillus</taxon>
    </lineage>
</organism>
<evidence type="ECO:0000259" key="8">
    <source>
        <dbReference type="SMART" id="SM01266"/>
    </source>
</evidence>
<keyword evidence="2" id="KW-0536">Nodulation</keyword>
<keyword evidence="10" id="KW-1185">Reference proteome</keyword>
<protein>
    <recommendedName>
        <fullName evidence="7">Acetyltransferase</fullName>
        <ecNumber evidence="7">2.3.1.-</ecNumber>
    </recommendedName>
</protein>
<sequence length="201" mass="22195">MTTALMLMQAGYAHLAGKPDFADLRLRCREMLFDYNNVLRPSQKMEKTALIKKILGKTGENIKINTPFFCDYGFQIETGENFFANTGCTMLDSGGIRIGDNVMFGPNVSLYTVEHPLDAQLRHAGWEHGRKIVIGNNVWVCGSVVILGGVTIGDNAVIGAGSVVTKDIPANSLAVGNPCCVQREIRDEDRRFYLTTYIKND</sequence>
<dbReference type="RefSeq" id="WP_012072437.1">
    <property type="nucleotide sequence ID" value="NC_009655.1"/>
</dbReference>
<accession>A6VM60</accession>
<dbReference type="SUPFAM" id="SSF51161">
    <property type="entry name" value="Trimeric LpxA-like enzymes"/>
    <property type="match status" value="1"/>
</dbReference>
<name>A6VM60_ACTSZ</name>
<dbReference type="SMART" id="SM01266">
    <property type="entry name" value="Mac"/>
    <property type="match status" value="1"/>
</dbReference>
<evidence type="ECO:0000256" key="1">
    <source>
        <dbReference type="ARBA" id="ARBA00007274"/>
    </source>
</evidence>
<dbReference type="EMBL" id="CP000746">
    <property type="protein sequence ID" value="ABR74057.1"/>
    <property type="molecule type" value="Genomic_DNA"/>
</dbReference>
<dbReference type="STRING" id="339671.Asuc_0684"/>
<dbReference type="PANTHER" id="PTHR43017">
    <property type="entry name" value="GALACTOSIDE O-ACETYLTRANSFERASE"/>
    <property type="match status" value="1"/>
</dbReference>
<evidence type="ECO:0000256" key="2">
    <source>
        <dbReference type="ARBA" id="ARBA00022458"/>
    </source>
</evidence>
<evidence type="ECO:0000256" key="6">
    <source>
        <dbReference type="ARBA" id="ARBA00055587"/>
    </source>
</evidence>
<dbReference type="Gene3D" id="2.160.10.10">
    <property type="entry name" value="Hexapeptide repeat proteins"/>
    <property type="match status" value="1"/>
</dbReference>
<keyword evidence="4" id="KW-0677">Repeat</keyword>
<dbReference type="PANTHER" id="PTHR43017:SF1">
    <property type="entry name" value="ACETYLTRANSFERASE YJL218W-RELATED"/>
    <property type="match status" value="1"/>
</dbReference>
<evidence type="ECO:0000313" key="9">
    <source>
        <dbReference type="EMBL" id="ABR74057.1"/>
    </source>
</evidence>
<dbReference type="HOGENOM" id="CLU_051638_3_0_6"/>
<evidence type="ECO:0000313" key="10">
    <source>
        <dbReference type="Proteomes" id="UP000001114"/>
    </source>
</evidence>
<dbReference type="InterPro" id="IPR024688">
    <property type="entry name" value="Mac_dom"/>
</dbReference>
<keyword evidence="3 7" id="KW-0808">Transferase</keyword>
<dbReference type="InterPro" id="IPR011004">
    <property type="entry name" value="Trimer_LpxA-like_sf"/>
</dbReference>
<dbReference type="EC" id="2.3.1.-" evidence="7"/>
<evidence type="ECO:0000256" key="5">
    <source>
        <dbReference type="ARBA" id="ARBA00023315"/>
    </source>
</evidence>
<evidence type="ECO:0000256" key="7">
    <source>
        <dbReference type="RuleBase" id="RU367021"/>
    </source>
</evidence>
<comment type="similarity">
    <text evidence="1 7">Belongs to the transferase hexapeptide repeat family.</text>
</comment>
<gene>
    <name evidence="9" type="ordered locus">Asuc_0684</name>
</gene>
<evidence type="ECO:0000256" key="3">
    <source>
        <dbReference type="ARBA" id="ARBA00022679"/>
    </source>
</evidence>
<dbReference type="Pfam" id="PF00132">
    <property type="entry name" value="Hexapep"/>
    <property type="match status" value="1"/>
</dbReference>
<proteinExistence type="inferred from homology"/>
<dbReference type="CDD" id="cd03357">
    <property type="entry name" value="LbH_MAT_GAT"/>
    <property type="match status" value="1"/>
</dbReference>
<comment type="function">
    <text evidence="6">Acetyltransferase implicated in the O-acetylation of Nod factors.</text>
</comment>
<dbReference type="Proteomes" id="UP000001114">
    <property type="component" value="Chromosome"/>
</dbReference>
<dbReference type="KEGG" id="asu:Asuc_0684"/>
<reference evidence="10" key="1">
    <citation type="journal article" date="2010" name="BMC Genomics">
        <title>A genomic perspective on the potential of Actinobacillus succinogenes for industrial succinate production.</title>
        <authorList>
            <person name="McKinlay J.B."/>
            <person name="Laivenieks M."/>
            <person name="Schindler B.D."/>
            <person name="McKinlay A.A."/>
            <person name="Siddaramappa S."/>
            <person name="Challacombe J.F."/>
            <person name="Lowry S.R."/>
            <person name="Clum A."/>
            <person name="Lapidus A.L."/>
            <person name="Burkhart K.B."/>
            <person name="Harkins V."/>
            <person name="Vieille C."/>
        </authorList>
    </citation>
    <scope>NUCLEOTIDE SEQUENCE [LARGE SCALE GENOMIC DNA]</scope>
    <source>
        <strain evidence="10">ATCC 55618 / DSM 22257 / CCUG 43843 / 130Z</strain>
    </source>
</reference>
<evidence type="ECO:0000256" key="4">
    <source>
        <dbReference type="ARBA" id="ARBA00022737"/>
    </source>
</evidence>
<dbReference type="GO" id="GO:0008870">
    <property type="term" value="F:galactoside O-acetyltransferase activity"/>
    <property type="evidence" value="ECO:0007669"/>
    <property type="project" value="TreeGrafter"/>
</dbReference>
<dbReference type="InterPro" id="IPR001451">
    <property type="entry name" value="Hexapep"/>
</dbReference>
<keyword evidence="5 7" id="KW-0012">Acyltransferase</keyword>
<feature type="domain" description="Maltose/galactoside acetyltransferase" evidence="8">
    <location>
        <begin position="5"/>
        <end position="60"/>
    </location>
</feature>
<dbReference type="eggNOG" id="COG0110">
    <property type="taxonomic scope" value="Bacteria"/>
</dbReference>
<dbReference type="InterPro" id="IPR039369">
    <property type="entry name" value="LacA-like"/>
</dbReference>
<dbReference type="Pfam" id="PF12464">
    <property type="entry name" value="Mac"/>
    <property type="match status" value="1"/>
</dbReference>